<sequence>VKMISQTIPVSDELKEAYLAQKRMIQVKIYKGFDPFYTYHVFNIPEASSTEKVIRLAARAFEIPQLEAVLINSTGDAIVPCQTILDTCRRFGTTLTVAHLKPIIPVVENYEVQAA</sequence>
<evidence type="ECO:0000256" key="2">
    <source>
        <dbReference type="ARBA" id="ARBA00015319"/>
    </source>
</evidence>
<dbReference type="Proteomes" id="UP000018320">
    <property type="component" value="Unassembled WGS sequence"/>
</dbReference>
<dbReference type="InterPro" id="IPR029071">
    <property type="entry name" value="Ubiquitin-like_domsf"/>
</dbReference>
<dbReference type="GO" id="GO:0071569">
    <property type="term" value="P:protein ufmylation"/>
    <property type="evidence" value="ECO:0007669"/>
    <property type="project" value="InterPro"/>
</dbReference>
<evidence type="ECO:0000256" key="3">
    <source>
        <dbReference type="ARBA" id="ARBA00022499"/>
    </source>
</evidence>
<accession>V6TI88</accession>
<evidence type="ECO:0000256" key="1">
    <source>
        <dbReference type="ARBA" id="ARBA00010230"/>
    </source>
</evidence>
<dbReference type="VEuPathDB" id="GiardiaDB:DHA2_104982"/>
<dbReference type="SUPFAM" id="SSF54236">
    <property type="entry name" value="Ubiquitin-like"/>
    <property type="match status" value="1"/>
</dbReference>
<dbReference type="Gene3D" id="3.10.20.90">
    <property type="entry name" value="Phosphatidylinositol 3-kinase Catalytic Subunit, Chain A, domain 1"/>
    <property type="match status" value="1"/>
</dbReference>
<name>V6TI88_GIAIN</name>
<dbReference type="Pfam" id="PF03671">
    <property type="entry name" value="Ufm1"/>
    <property type="match status" value="1"/>
</dbReference>
<dbReference type="VEuPathDB" id="GiardiaDB:QR46_1322"/>
<reference evidence="5 6" key="2">
    <citation type="journal article" date="2013" name="Genome Biol. Evol.">
        <title>Genome sequencing of Giardia lamblia genotypes A2 and B isolates (DH and GS) and comparative analysis with the genomes of genotypes A1 and E (WB and Pig).</title>
        <authorList>
            <person name="Adam R.D."/>
            <person name="Dahlstrom E.W."/>
            <person name="Martens C.A."/>
            <person name="Bruno D.P."/>
            <person name="Barbian K.D."/>
            <person name="Ricklefs S.M."/>
            <person name="Hernandez M.M."/>
            <person name="Narla N.P."/>
            <person name="Patel R.B."/>
            <person name="Porcella S.F."/>
            <person name="Nash T.E."/>
        </authorList>
    </citation>
    <scope>NUCLEOTIDE SEQUENCE [LARGE SCALE GENOMIC DNA]</scope>
    <source>
        <strain evidence="5 6">DH</strain>
    </source>
</reference>
<keyword evidence="3" id="KW-1017">Isopeptide bond</keyword>
<keyword evidence="4" id="KW-0833">Ubl conjugation pathway</keyword>
<evidence type="ECO:0000313" key="6">
    <source>
        <dbReference type="Proteomes" id="UP000018320"/>
    </source>
</evidence>
<evidence type="ECO:0000313" key="5">
    <source>
        <dbReference type="EMBL" id="ESU38047.1"/>
    </source>
</evidence>
<proteinExistence type="inferred from homology"/>
<dbReference type="EMBL" id="AHGT01000018">
    <property type="protein sequence ID" value="ESU38047.1"/>
    <property type="molecule type" value="Genomic_DNA"/>
</dbReference>
<dbReference type="AlphaFoldDB" id="V6TI88"/>
<comment type="caution">
    <text evidence="5">The sequence shown here is derived from an EMBL/GenBank/DDBJ whole genome shotgun (WGS) entry which is preliminary data.</text>
</comment>
<dbReference type="VEuPathDB" id="GiardiaDB:GL50803_00104982"/>
<dbReference type="VEuPathDB" id="GiardiaDB:GL50581_4043"/>
<evidence type="ECO:0000256" key="4">
    <source>
        <dbReference type="ARBA" id="ARBA00022786"/>
    </source>
</evidence>
<protein>
    <recommendedName>
        <fullName evidence="2">Ubiquitin-fold modifier 1</fullName>
    </recommendedName>
</protein>
<gene>
    <name evidence="5" type="ORF">DHA2_104982</name>
</gene>
<dbReference type="InterPro" id="IPR005375">
    <property type="entry name" value="UFM1"/>
</dbReference>
<reference evidence="6" key="1">
    <citation type="submission" date="2012-02" db="EMBL/GenBank/DDBJ databases">
        <title>Genome sequencing of Giardia lamblia Genotypes A2 and B isolates (DH and GS) and comparative analysis with the genomes of Genotypes A1 and E (WB and Pig).</title>
        <authorList>
            <person name="Adam R."/>
            <person name="Dahlstrom E."/>
            <person name="Martens C."/>
            <person name="Bruno D."/>
            <person name="Barbian K."/>
            <person name="Porcella S.F."/>
            <person name="Nash T."/>
        </authorList>
    </citation>
    <scope>NUCLEOTIDE SEQUENCE</scope>
    <source>
        <strain evidence="6">DH</strain>
    </source>
</reference>
<feature type="non-terminal residue" evidence="5">
    <location>
        <position position="1"/>
    </location>
</feature>
<comment type="similarity">
    <text evidence="1">Belongs to the UFM1 family.</text>
</comment>
<organism evidence="5 6">
    <name type="scientific">Giardia intestinalis</name>
    <name type="common">Giardia lamblia</name>
    <dbReference type="NCBI Taxonomy" id="5741"/>
    <lineage>
        <taxon>Eukaryota</taxon>
        <taxon>Metamonada</taxon>
        <taxon>Diplomonadida</taxon>
        <taxon>Hexamitidae</taxon>
        <taxon>Giardiinae</taxon>
        <taxon>Giardia</taxon>
    </lineage>
</organism>